<protein>
    <recommendedName>
        <fullName evidence="3">Cyanovirin-N domain-containing protein</fullName>
    </recommendedName>
</protein>
<dbReference type="EMBL" id="JAFFHC010000004">
    <property type="protein sequence ID" value="KAK4677199.1"/>
    <property type="molecule type" value="Genomic_DNA"/>
</dbReference>
<reference evidence="1 2" key="1">
    <citation type="journal article" date="2023" name="bioRxiv">
        <title>High-quality genome assemblies of four members of thePodospora anserinaspecies complex.</title>
        <authorList>
            <person name="Ament-Velasquez S.L."/>
            <person name="Vogan A.A."/>
            <person name="Wallerman O."/>
            <person name="Hartmann F."/>
            <person name="Gautier V."/>
            <person name="Silar P."/>
            <person name="Giraud T."/>
            <person name="Johannesson H."/>
        </authorList>
    </citation>
    <scope>NUCLEOTIDE SEQUENCE [LARGE SCALE GENOMIC DNA]</scope>
    <source>
        <strain evidence="1 2">CBS 124.78</strain>
    </source>
</reference>
<evidence type="ECO:0008006" key="3">
    <source>
        <dbReference type="Google" id="ProtNLM"/>
    </source>
</evidence>
<keyword evidence="2" id="KW-1185">Reference proteome</keyword>
<name>A0ABR0IAN8_9PEZI</name>
<evidence type="ECO:0000313" key="2">
    <source>
        <dbReference type="Proteomes" id="UP001323617"/>
    </source>
</evidence>
<dbReference type="PANTHER" id="PTHR39603">
    <property type="entry name" value="CYANOVIRIN-N DOMAIN-CONTAINING PROTEIN"/>
    <property type="match status" value="1"/>
</dbReference>
<sequence>MAESLLQFRATPLEFGLTLLQIDLLCLFAFLCRLSEIQGPGLSQYISTNSVVNQLGGPTSHLIIIIIYLSIDLSVTMVNFTLNVAVLALVASVAAAPATADASSTTFSFARWVEDIIANPDTALSPAEAIAAANATEVVSTAGGLQKRANCQPTFPDAPAPDAAACLNDLARKGANGQHCAMGTRVFEIEMCRIGGAQIVASRGGLAAQSVNCQDVARTGGLIFDSCFRADNTVKGSEICITNRLMQINISGV</sequence>
<accession>A0ABR0IAN8</accession>
<proteinExistence type="predicted"/>
<organism evidence="1 2">
    <name type="scientific">Podospora pseudoanserina</name>
    <dbReference type="NCBI Taxonomy" id="2609844"/>
    <lineage>
        <taxon>Eukaryota</taxon>
        <taxon>Fungi</taxon>
        <taxon>Dikarya</taxon>
        <taxon>Ascomycota</taxon>
        <taxon>Pezizomycotina</taxon>
        <taxon>Sordariomycetes</taxon>
        <taxon>Sordariomycetidae</taxon>
        <taxon>Sordariales</taxon>
        <taxon>Podosporaceae</taxon>
        <taxon>Podospora</taxon>
    </lineage>
</organism>
<dbReference type="PANTHER" id="PTHR39603:SF1">
    <property type="entry name" value="CYANOVIRIN-N DOMAIN-CONTAINING PROTEIN"/>
    <property type="match status" value="1"/>
</dbReference>
<dbReference type="Proteomes" id="UP001323617">
    <property type="component" value="Unassembled WGS sequence"/>
</dbReference>
<dbReference type="RefSeq" id="XP_062800669.1">
    <property type="nucleotide sequence ID" value="XM_062947029.1"/>
</dbReference>
<comment type="caution">
    <text evidence="1">The sequence shown here is derived from an EMBL/GenBank/DDBJ whole genome shotgun (WGS) entry which is preliminary data.</text>
</comment>
<gene>
    <name evidence="1" type="ORF">QC764_407388</name>
</gene>
<dbReference type="GeneID" id="87967894"/>
<evidence type="ECO:0000313" key="1">
    <source>
        <dbReference type="EMBL" id="KAK4677199.1"/>
    </source>
</evidence>